<dbReference type="SUPFAM" id="SSF53822">
    <property type="entry name" value="Periplasmic binding protein-like I"/>
    <property type="match status" value="1"/>
</dbReference>
<keyword evidence="1" id="KW-0805">Transcription regulation</keyword>
<dbReference type="PANTHER" id="PTHR30146">
    <property type="entry name" value="LACI-RELATED TRANSCRIPTIONAL REPRESSOR"/>
    <property type="match status" value="1"/>
</dbReference>
<dbReference type="RefSeq" id="WP_178012527.1">
    <property type="nucleotide sequence ID" value="NZ_CP058316.1"/>
</dbReference>
<feature type="compositionally biased region" description="Basic residues" evidence="4">
    <location>
        <begin position="365"/>
        <end position="374"/>
    </location>
</feature>
<feature type="domain" description="HTH deoR-type" evidence="5">
    <location>
        <begin position="8"/>
        <end position="63"/>
    </location>
</feature>
<evidence type="ECO:0000313" key="6">
    <source>
        <dbReference type="EMBL" id="QLD12066.1"/>
    </source>
</evidence>
<evidence type="ECO:0000256" key="3">
    <source>
        <dbReference type="ARBA" id="ARBA00023163"/>
    </source>
</evidence>
<accession>A0A7D5EX34</accession>
<dbReference type="PANTHER" id="PTHR30146:SF155">
    <property type="entry name" value="ALANINE RACEMASE"/>
    <property type="match status" value="1"/>
</dbReference>
<dbReference type="Pfam" id="PF13377">
    <property type="entry name" value="Peripla_BP_3"/>
    <property type="match status" value="1"/>
</dbReference>
<sequence>MATRNLLPRGRQEHLLRQIEVYGSVSAAQVAEDLGVAQVTIRRDIRELERSGRLVRVHGGAISIASSPAPQSARTRIGVVVPSSVGHFPAIVQGMDAASRGLRTRLILATSQYRHDLERRQVERLVELGVDGIVLAPTVRDRSEADLAEWARSIPVPVIFLERRLDSTAVASFDSARTDHSGGAVLAVEHLAALGHERVGLAIFDRTPTAPLIREGRARAVERLGLAAAPEIVLPKDDEDGLDQALGRLIDECRATGTRAVLVHTDVHAARLVEMAVDRGIRVPEDLAIVAYDDDTASLALVPLTAVTAPRRDLGHEALRVLTERIVEEGRPRSAPRHVTLLPALTVRGSCGAGTRLSAREGRGAGRRRPRGWR</sequence>
<dbReference type="PROSITE" id="PS51000">
    <property type="entry name" value="HTH_DEOR_2"/>
    <property type="match status" value="1"/>
</dbReference>
<name>A0A7D5EX34_9MICO</name>
<dbReference type="InterPro" id="IPR046335">
    <property type="entry name" value="LacI/GalR-like_sensor"/>
</dbReference>
<organism evidence="6 7">
    <name type="scientific">Microbacterium oleivorans</name>
    <dbReference type="NCBI Taxonomy" id="273677"/>
    <lineage>
        <taxon>Bacteria</taxon>
        <taxon>Bacillati</taxon>
        <taxon>Actinomycetota</taxon>
        <taxon>Actinomycetes</taxon>
        <taxon>Micrococcales</taxon>
        <taxon>Microbacteriaceae</taxon>
        <taxon>Microbacterium</taxon>
    </lineage>
</organism>
<dbReference type="Proteomes" id="UP000509638">
    <property type="component" value="Chromosome"/>
</dbReference>
<dbReference type="InterPro" id="IPR001034">
    <property type="entry name" value="DeoR_HTH"/>
</dbReference>
<dbReference type="InterPro" id="IPR028082">
    <property type="entry name" value="Peripla_BP_I"/>
</dbReference>
<feature type="region of interest" description="Disordered" evidence="4">
    <location>
        <begin position="353"/>
        <end position="374"/>
    </location>
</feature>
<gene>
    <name evidence="6" type="ORF">HW566_10000</name>
</gene>
<dbReference type="PROSITE" id="PS00894">
    <property type="entry name" value="HTH_DEOR_1"/>
    <property type="match status" value="1"/>
</dbReference>
<keyword evidence="2" id="KW-0238">DNA-binding</keyword>
<dbReference type="SMART" id="SM00420">
    <property type="entry name" value="HTH_DEOR"/>
    <property type="match status" value="1"/>
</dbReference>
<reference evidence="6 7" key="1">
    <citation type="submission" date="2020-06" db="EMBL/GenBank/DDBJ databases">
        <authorList>
            <person name="Jo H."/>
        </authorList>
    </citation>
    <scope>NUCLEOTIDE SEQUENCE [LARGE SCALE GENOMIC DNA]</scope>
    <source>
        <strain evidence="6 7">I46</strain>
    </source>
</reference>
<evidence type="ECO:0000259" key="5">
    <source>
        <dbReference type="PROSITE" id="PS51000"/>
    </source>
</evidence>
<dbReference type="InterPro" id="IPR018356">
    <property type="entry name" value="Tscrpt_reg_HTH_DeoR_CS"/>
</dbReference>
<evidence type="ECO:0000256" key="2">
    <source>
        <dbReference type="ARBA" id="ARBA00023125"/>
    </source>
</evidence>
<dbReference type="InterPro" id="IPR036390">
    <property type="entry name" value="WH_DNA-bd_sf"/>
</dbReference>
<dbReference type="SUPFAM" id="SSF46785">
    <property type="entry name" value="Winged helix' DNA-binding domain"/>
    <property type="match status" value="1"/>
</dbReference>
<evidence type="ECO:0000256" key="1">
    <source>
        <dbReference type="ARBA" id="ARBA00023015"/>
    </source>
</evidence>
<dbReference type="AlphaFoldDB" id="A0A7D5EX34"/>
<dbReference type="GO" id="GO:0000976">
    <property type="term" value="F:transcription cis-regulatory region binding"/>
    <property type="evidence" value="ECO:0007669"/>
    <property type="project" value="TreeGrafter"/>
</dbReference>
<dbReference type="Pfam" id="PF08220">
    <property type="entry name" value="HTH_DeoR"/>
    <property type="match status" value="1"/>
</dbReference>
<dbReference type="EMBL" id="CP058316">
    <property type="protein sequence ID" value="QLD12066.1"/>
    <property type="molecule type" value="Genomic_DNA"/>
</dbReference>
<proteinExistence type="predicted"/>
<protein>
    <submittedName>
        <fullName evidence="6">DeoR/GlpR family transcriptional regulator</fullName>
    </submittedName>
</protein>
<dbReference type="GO" id="GO:0003700">
    <property type="term" value="F:DNA-binding transcription factor activity"/>
    <property type="evidence" value="ECO:0007669"/>
    <property type="project" value="InterPro"/>
</dbReference>
<dbReference type="PRINTS" id="PR00037">
    <property type="entry name" value="HTHLACR"/>
</dbReference>
<evidence type="ECO:0000313" key="7">
    <source>
        <dbReference type="Proteomes" id="UP000509638"/>
    </source>
</evidence>
<dbReference type="Gene3D" id="3.40.50.2300">
    <property type="match status" value="2"/>
</dbReference>
<keyword evidence="3" id="KW-0804">Transcription</keyword>
<evidence type="ECO:0000256" key="4">
    <source>
        <dbReference type="SAM" id="MobiDB-lite"/>
    </source>
</evidence>